<dbReference type="InterPro" id="IPR045864">
    <property type="entry name" value="aa-tRNA-synth_II/BPL/LPL"/>
</dbReference>
<dbReference type="GO" id="GO:0005524">
    <property type="term" value="F:ATP binding"/>
    <property type="evidence" value="ECO:0007669"/>
    <property type="project" value="UniProtKB-KW"/>
</dbReference>
<comment type="catalytic activity">
    <reaction evidence="7">
        <text>tRNA(Phe) + L-phenylalanine + ATP = L-phenylalanyl-tRNA(Phe) + AMP + diphosphate + H(+)</text>
        <dbReference type="Rhea" id="RHEA:19413"/>
        <dbReference type="Rhea" id="RHEA-COMP:9668"/>
        <dbReference type="Rhea" id="RHEA-COMP:9699"/>
        <dbReference type="ChEBI" id="CHEBI:15378"/>
        <dbReference type="ChEBI" id="CHEBI:30616"/>
        <dbReference type="ChEBI" id="CHEBI:33019"/>
        <dbReference type="ChEBI" id="CHEBI:58095"/>
        <dbReference type="ChEBI" id="CHEBI:78442"/>
        <dbReference type="ChEBI" id="CHEBI:78531"/>
        <dbReference type="ChEBI" id="CHEBI:456215"/>
        <dbReference type="EC" id="6.1.1.20"/>
    </reaction>
</comment>
<dbReference type="PROSITE" id="PS50862">
    <property type="entry name" value="AA_TRNA_LIGASE_II"/>
    <property type="match status" value="1"/>
</dbReference>
<evidence type="ECO:0000256" key="4">
    <source>
        <dbReference type="ARBA" id="ARBA00022840"/>
    </source>
</evidence>
<dbReference type="InterPro" id="IPR002319">
    <property type="entry name" value="Phenylalanyl-tRNA_Synthase"/>
</dbReference>
<dbReference type="Pfam" id="PF01409">
    <property type="entry name" value="tRNA-synt_2d"/>
    <property type="match status" value="1"/>
</dbReference>
<keyword evidence="3" id="KW-0547">Nucleotide-binding</keyword>
<dbReference type="InterPro" id="IPR006195">
    <property type="entry name" value="aa-tRNA-synth_II"/>
</dbReference>
<evidence type="ECO:0000256" key="5">
    <source>
        <dbReference type="ARBA" id="ARBA00022917"/>
    </source>
</evidence>
<evidence type="ECO:0000259" key="9">
    <source>
        <dbReference type="PROSITE" id="PS50862"/>
    </source>
</evidence>
<evidence type="ECO:0000313" key="11">
    <source>
        <dbReference type="Proteomes" id="UP000316253"/>
    </source>
</evidence>
<dbReference type="GO" id="GO:0000049">
    <property type="term" value="F:tRNA binding"/>
    <property type="evidence" value="ECO:0007669"/>
    <property type="project" value="InterPro"/>
</dbReference>
<evidence type="ECO:0000256" key="1">
    <source>
        <dbReference type="ARBA" id="ARBA00012814"/>
    </source>
</evidence>
<dbReference type="PANTHER" id="PTHR11538:SF41">
    <property type="entry name" value="PHENYLALANINE--TRNA LIGASE, MITOCHONDRIAL"/>
    <property type="match status" value="1"/>
</dbReference>
<dbReference type="EMBL" id="VMFD01000041">
    <property type="protein sequence ID" value="TSC65475.1"/>
    <property type="molecule type" value="Genomic_DNA"/>
</dbReference>
<gene>
    <name evidence="10" type="ORF">CEO22_467</name>
</gene>
<keyword evidence="4" id="KW-0067">ATP-binding</keyword>
<reference evidence="10 11" key="1">
    <citation type="submission" date="2017-08" db="EMBL/GenBank/DDBJ databases">
        <title>Mechanisms for carbon and nitrogen cycling indicate functional differentiation within the Candidate Phyla Radiation.</title>
        <authorList>
            <person name="Danczak R.E."/>
            <person name="Johnston M.D."/>
            <person name="Kenah C."/>
            <person name="Slattery M."/>
            <person name="Wrighton K.C."/>
            <person name="Wilkins M.J."/>
        </authorList>
    </citation>
    <scope>NUCLEOTIDE SEQUENCE [LARGE SCALE GENOMIC DNA]</scope>
    <source>
        <strain evidence="10">Gr01-1014_85</strain>
    </source>
</reference>
<feature type="region of interest" description="Disordered" evidence="8">
    <location>
        <begin position="69"/>
        <end position="90"/>
    </location>
</feature>
<dbReference type="SUPFAM" id="SSF55681">
    <property type="entry name" value="Class II aaRS and biotin synthetases"/>
    <property type="match status" value="1"/>
</dbReference>
<name>A0A554JAU1_9BACT</name>
<evidence type="ECO:0000256" key="3">
    <source>
        <dbReference type="ARBA" id="ARBA00022741"/>
    </source>
</evidence>
<evidence type="ECO:0000256" key="6">
    <source>
        <dbReference type="ARBA" id="ARBA00023146"/>
    </source>
</evidence>
<dbReference type="EC" id="6.1.1.20" evidence="1"/>
<dbReference type="AlphaFoldDB" id="A0A554JAU1"/>
<sequence length="238" mass="26914">MIGHYHPMTVLVRQIVSALSEQGFQVYNSPELETEANNFDFLRVPADHPARDSQDTFWTVDGRVLRTHTTSSQANIRATESDSQDGSRPNPPFRVLVPGRVFRNEATDATHLATLNQIDGIVVDEQVNLGQLLATVKLILEIAFGQQLKIRQRPHHYPFVEPGLDIDVYFQGRWIEALGCGLIHPEILAKMDLDPDRYQGFAFGIGLDRLCMMRHGLTDIRHLTKGDLRFNQQLMVGT</sequence>
<evidence type="ECO:0000256" key="7">
    <source>
        <dbReference type="ARBA" id="ARBA00049255"/>
    </source>
</evidence>
<proteinExistence type="predicted"/>
<dbReference type="CDD" id="cd00496">
    <property type="entry name" value="PheRS_alpha_core"/>
    <property type="match status" value="1"/>
</dbReference>
<dbReference type="GO" id="GO:0006432">
    <property type="term" value="P:phenylalanyl-tRNA aminoacylation"/>
    <property type="evidence" value="ECO:0007669"/>
    <property type="project" value="TreeGrafter"/>
</dbReference>
<evidence type="ECO:0000256" key="8">
    <source>
        <dbReference type="SAM" id="MobiDB-lite"/>
    </source>
</evidence>
<feature type="compositionally biased region" description="Polar residues" evidence="8">
    <location>
        <begin position="69"/>
        <end position="78"/>
    </location>
</feature>
<evidence type="ECO:0000256" key="2">
    <source>
        <dbReference type="ARBA" id="ARBA00022598"/>
    </source>
</evidence>
<protein>
    <recommendedName>
        <fullName evidence="1">phenylalanine--tRNA ligase</fullName>
        <ecNumber evidence="1">6.1.1.20</ecNumber>
    </recommendedName>
</protein>
<keyword evidence="6 10" id="KW-0030">Aminoacyl-tRNA synthetase</keyword>
<keyword evidence="2" id="KW-0436">Ligase</keyword>
<organism evidence="10 11">
    <name type="scientific">Candidatus Berkelbacteria bacterium Gr01-1014_85</name>
    <dbReference type="NCBI Taxonomy" id="2017150"/>
    <lineage>
        <taxon>Bacteria</taxon>
        <taxon>Candidatus Berkelbacteria</taxon>
    </lineage>
</organism>
<comment type="caution">
    <text evidence="10">The sequence shown here is derived from an EMBL/GenBank/DDBJ whole genome shotgun (WGS) entry which is preliminary data.</text>
</comment>
<dbReference type="GO" id="GO:0004826">
    <property type="term" value="F:phenylalanine-tRNA ligase activity"/>
    <property type="evidence" value="ECO:0007669"/>
    <property type="project" value="UniProtKB-EC"/>
</dbReference>
<feature type="domain" description="Aminoacyl-transfer RNA synthetases class-II family profile" evidence="9">
    <location>
        <begin position="11"/>
        <end position="213"/>
    </location>
</feature>
<evidence type="ECO:0000313" key="10">
    <source>
        <dbReference type="EMBL" id="TSC65475.1"/>
    </source>
</evidence>
<dbReference type="Proteomes" id="UP000316253">
    <property type="component" value="Unassembled WGS sequence"/>
</dbReference>
<dbReference type="Gene3D" id="3.30.930.10">
    <property type="entry name" value="Bira Bifunctional Protein, Domain 2"/>
    <property type="match status" value="1"/>
</dbReference>
<accession>A0A554JAU1</accession>
<dbReference type="PANTHER" id="PTHR11538">
    <property type="entry name" value="PHENYLALANYL-TRNA SYNTHETASE"/>
    <property type="match status" value="1"/>
</dbReference>
<dbReference type="GO" id="GO:0005737">
    <property type="term" value="C:cytoplasm"/>
    <property type="evidence" value="ECO:0007669"/>
    <property type="project" value="TreeGrafter"/>
</dbReference>
<keyword evidence="5" id="KW-0648">Protein biosynthesis</keyword>